<name>A8BGJ7_GIAIC</name>
<dbReference type="GeneID" id="5700097"/>
<keyword evidence="3" id="KW-1185">Reference proteome</keyword>
<evidence type="ECO:0000313" key="2">
    <source>
        <dbReference type="EMBL" id="KAE8302164.1"/>
    </source>
</evidence>
<comment type="caution">
    <text evidence="2">The sequence shown here is derived from an EMBL/GenBank/DDBJ whole genome shotgun (WGS) entry which is preliminary data.</text>
</comment>
<reference evidence="2 3" key="1">
    <citation type="journal article" date="2007" name="Science">
        <title>Genomic minimalism in the early diverging intestinal parasite Giardia lamblia.</title>
        <authorList>
            <person name="Morrison H.G."/>
            <person name="McArthur A.G."/>
            <person name="Gillin F.D."/>
            <person name="Aley S.B."/>
            <person name="Adam R.D."/>
            <person name="Olsen G.J."/>
            <person name="Best A.A."/>
            <person name="Cande W.Z."/>
            <person name="Chen F."/>
            <person name="Cipriano M.J."/>
            <person name="Davids B.J."/>
            <person name="Dawson S.C."/>
            <person name="Elmendorf H.G."/>
            <person name="Hehl A.B."/>
            <person name="Holder M.E."/>
            <person name="Huse S.M."/>
            <person name="Kim U.U."/>
            <person name="Lasek-Nesselquist E."/>
            <person name="Manning G."/>
            <person name="Nigam A."/>
            <person name="Nixon J.E."/>
            <person name="Palm D."/>
            <person name="Passamaneck N.E."/>
            <person name="Prabhu A."/>
            <person name="Reich C.I."/>
            <person name="Reiner D.S."/>
            <person name="Samuelson J."/>
            <person name="Svard S.G."/>
            <person name="Sogin M.L."/>
        </authorList>
    </citation>
    <scope>NUCLEOTIDE SEQUENCE [LARGE SCALE GENOMIC DNA]</scope>
    <source>
        <strain evidence="2 3">WB C6</strain>
    </source>
</reference>
<dbReference type="AlphaFoldDB" id="A8BGJ7"/>
<organism evidence="2 3">
    <name type="scientific">Giardia intestinalis (strain ATCC 50803 / WB clone C6)</name>
    <name type="common">Giardia lamblia</name>
    <dbReference type="NCBI Taxonomy" id="184922"/>
    <lineage>
        <taxon>Eukaryota</taxon>
        <taxon>Metamonada</taxon>
        <taxon>Diplomonadida</taxon>
        <taxon>Hexamitidae</taxon>
        <taxon>Giardiinae</taxon>
        <taxon>Giardia</taxon>
    </lineage>
</organism>
<dbReference type="RefSeq" id="XP_001707199.1">
    <property type="nucleotide sequence ID" value="XM_001707147.1"/>
</dbReference>
<protein>
    <submittedName>
        <fullName evidence="2">Uncharacterized protein</fullName>
    </submittedName>
</protein>
<dbReference type="VEuPathDB" id="GiardiaDB:GL50803_2401"/>
<feature type="compositionally biased region" description="Basic and acidic residues" evidence="1">
    <location>
        <begin position="8"/>
        <end position="19"/>
    </location>
</feature>
<feature type="region of interest" description="Disordered" evidence="1">
    <location>
        <begin position="138"/>
        <end position="169"/>
    </location>
</feature>
<feature type="region of interest" description="Disordered" evidence="1">
    <location>
        <begin position="1"/>
        <end position="116"/>
    </location>
</feature>
<proteinExistence type="predicted"/>
<dbReference type="HOGENOM" id="CLU_807619_0_0_1"/>
<feature type="compositionally biased region" description="Polar residues" evidence="1">
    <location>
        <begin position="138"/>
        <end position="156"/>
    </location>
</feature>
<sequence length="344" mass="38582">MSSNDGTEPERKRVFDRSDTSVTPSVTYTQVASATPLRKSSTHQSPKSLVSKKEETSAVQSPKSALDAKEHDKSRTEHSHVKQQTPKKTRTPNASSNVSPKSKPSNVPVQEGNELSNESIDNKVLAVIQSAVNTSRSFQVQATSSGTSPAQESSGSSDEKKAIDQSSLNEPQTIYTEPISIVINYIEKNCDKVENYLLGVGDHSFIGVFSAIMKSFYETGFVSLKQLSMYRAKAPDFFAKLSHFLMQMGLEYVNQMNKQNDTTPQNSYSAAYIVACAMECMTDTQRKQYIYQLRRDSSNRLRQRRGFNTKRVELNRLSQRSVHGISHCSFFQHHFQEKVINLRG</sequence>
<feature type="compositionally biased region" description="Low complexity" evidence="1">
    <location>
        <begin position="95"/>
        <end position="109"/>
    </location>
</feature>
<evidence type="ECO:0000313" key="3">
    <source>
        <dbReference type="Proteomes" id="UP000001548"/>
    </source>
</evidence>
<dbReference type="EMBL" id="AACB03000004">
    <property type="protein sequence ID" value="KAE8302164.1"/>
    <property type="molecule type" value="Genomic_DNA"/>
</dbReference>
<gene>
    <name evidence="2" type="ORF">GL50803_002401</name>
</gene>
<dbReference type="OMA" id="IVACAME"/>
<feature type="compositionally biased region" description="Polar residues" evidence="1">
    <location>
        <begin position="20"/>
        <end position="48"/>
    </location>
</feature>
<dbReference type="KEGG" id="gla:GL50803_002401"/>
<accession>A8BGJ7</accession>
<feature type="compositionally biased region" description="Basic and acidic residues" evidence="1">
    <location>
        <begin position="66"/>
        <end position="80"/>
    </location>
</feature>
<evidence type="ECO:0000256" key="1">
    <source>
        <dbReference type="SAM" id="MobiDB-lite"/>
    </source>
</evidence>
<dbReference type="Proteomes" id="UP000001548">
    <property type="component" value="Unassembled WGS sequence"/>
</dbReference>